<dbReference type="STRING" id="1798661.A3D65_02820"/>
<dbReference type="AlphaFoldDB" id="A0A1G2D3T8"/>
<sequence>MAPVIRFVFHRTFPFIVFVFFKESHMSSVIGPFPFEGPEEFGGCLCNRTGRTSSLDGATSFMPAFVEMDLMLANCFDDFGSDAVGHDPNDSQHNFWIDANDPEEDHWADAWELEYGCCESEDEVFEDDEIGTTTSLYVPGTFSAVRFFRNREFKRRIRSGTLVVEKFDRKAKRRVVEREIPVTLRKHRYLDLSVMPHRSYFASGGVAR</sequence>
<name>A0A1G2D3T8_9BACT</name>
<proteinExistence type="predicted"/>
<protein>
    <submittedName>
        <fullName evidence="1">Uncharacterized protein</fullName>
    </submittedName>
</protein>
<gene>
    <name evidence="1" type="ORF">A3D65_02820</name>
</gene>
<comment type="caution">
    <text evidence="1">The sequence shown here is derived from an EMBL/GenBank/DDBJ whole genome shotgun (WGS) entry which is preliminary data.</text>
</comment>
<evidence type="ECO:0000313" key="1">
    <source>
        <dbReference type="EMBL" id="OGZ08259.1"/>
    </source>
</evidence>
<dbReference type="EMBL" id="MHLL01000039">
    <property type="protein sequence ID" value="OGZ08259.1"/>
    <property type="molecule type" value="Genomic_DNA"/>
</dbReference>
<reference evidence="1 2" key="1">
    <citation type="journal article" date="2016" name="Nat. Commun.">
        <title>Thousands of microbial genomes shed light on interconnected biogeochemical processes in an aquifer system.</title>
        <authorList>
            <person name="Anantharaman K."/>
            <person name="Brown C.T."/>
            <person name="Hug L.A."/>
            <person name="Sharon I."/>
            <person name="Castelle C.J."/>
            <person name="Probst A.J."/>
            <person name="Thomas B.C."/>
            <person name="Singh A."/>
            <person name="Wilkins M.J."/>
            <person name="Karaoz U."/>
            <person name="Brodie E.L."/>
            <person name="Williams K.H."/>
            <person name="Hubbard S.S."/>
            <person name="Banfield J.F."/>
        </authorList>
    </citation>
    <scope>NUCLEOTIDE SEQUENCE [LARGE SCALE GENOMIC DNA]</scope>
</reference>
<evidence type="ECO:0000313" key="2">
    <source>
        <dbReference type="Proteomes" id="UP000177996"/>
    </source>
</evidence>
<dbReference type="Proteomes" id="UP000177996">
    <property type="component" value="Unassembled WGS sequence"/>
</dbReference>
<organism evidence="1 2">
    <name type="scientific">Candidatus Lloydbacteria bacterium RIFCSPHIGHO2_02_FULL_50_13</name>
    <dbReference type="NCBI Taxonomy" id="1798661"/>
    <lineage>
        <taxon>Bacteria</taxon>
        <taxon>Candidatus Lloydiibacteriota</taxon>
    </lineage>
</organism>
<accession>A0A1G2D3T8</accession>